<dbReference type="CDD" id="cd06558">
    <property type="entry name" value="crotonase-like"/>
    <property type="match status" value="1"/>
</dbReference>
<feature type="domain" description="Enoyl-CoA hydratase/isomerase" evidence="4">
    <location>
        <begin position="27"/>
        <end position="355"/>
    </location>
</feature>
<gene>
    <name evidence="5" type="ORF">DV701_13430</name>
</gene>
<evidence type="ECO:0000313" key="6">
    <source>
        <dbReference type="Proteomes" id="UP000253790"/>
    </source>
</evidence>
<proteinExistence type="predicted"/>
<dbReference type="InterPro" id="IPR045004">
    <property type="entry name" value="ECH_dom"/>
</dbReference>
<dbReference type="OrthoDB" id="9790967at2"/>
<dbReference type="NCBIfam" id="NF004127">
    <property type="entry name" value="PRK05617.1"/>
    <property type="match status" value="1"/>
</dbReference>
<dbReference type="PANTHER" id="PTHR43176:SF3">
    <property type="entry name" value="3-HYDROXYISOBUTYRYL-COA HYDROLASE, MITOCHONDRIAL"/>
    <property type="match status" value="1"/>
</dbReference>
<dbReference type="AlphaFoldDB" id="A0A345NPN0"/>
<dbReference type="GO" id="GO:0003860">
    <property type="term" value="F:3-hydroxyisobutyryl-CoA hydrolase activity"/>
    <property type="evidence" value="ECO:0007669"/>
    <property type="project" value="UniProtKB-EC"/>
</dbReference>
<keyword evidence="5" id="KW-0413">Isomerase</keyword>
<dbReference type="PANTHER" id="PTHR43176">
    <property type="entry name" value="3-HYDROXYISOBUTYRYL-COA HYDROLASE-RELATED"/>
    <property type="match status" value="1"/>
</dbReference>
<dbReference type="Gene3D" id="3.90.226.10">
    <property type="entry name" value="2-enoyl-CoA Hydratase, Chain A, domain 1"/>
    <property type="match status" value="1"/>
</dbReference>
<evidence type="ECO:0000256" key="1">
    <source>
        <dbReference type="ARBA" id="ARBA00001709"/>
    </source>
</evidence>
<dbReference type="Pfam" id="PF16113">
    <property type="entry name" value="ECH_2"/>
    <property type="match status" value="1"/>
</dbReference>
<dbReference type="GO" id="GO:0016853">
    <property type="term" value="F:isomerase activity"/>
    <property type="evidence" value="ECO:0007669"/>
    <property type="project" value="UniProtKB-KW"/>
</dbReference>
<accession>A0A345NPN0</accession>
<dbReference type="KEGG" id="orn:DV701_13430"/>
<organism evidence="5 6">
    <name type="scientific">Ornithinimicrobium avium</name>
    <dbReference type="NCBI Taxonomy" id="2283195"/>
    <lineage>
        <taxon>Bacteria</taxon>
        <taxon>Bacillati</taxon>
        <taxon>Actinomycetota</taxon>
        <taxon>Actinomycetes</taxon>
        <taxon>Micrococcales</taxon>
        <taxon>Ornithinimicrobiaceae</taxon>
        <taxon>Ornithinimicrobium</taxon>
    </lineage>
</organism>
<name>A0A345NPN0_9MICO</name>
<evidence type="ECO:0000313" key="5">
    <source>
        <dbReference type="EMBL" id="AXH96988.1"/>
    </source>
</evidence>
<dbReference type="SUPFAM" id="SSF52096">
    <property type="entry name" value="ClpP/crotonase"/>
    <property type="match status" value="1"/>
</dbReference>
<evidence type="ECO:0000256" key="2">
    <source>
        <dbReference type="ARBA" id="ARBA00011915"/>
    </source>
</evidence>
<dbReference type="Proteomes" id="UP000253790">
    <property type="component" value="Chromosome"/>
</dbReference>
<dbReference type="GO" id="GO:0006574">
    <property type="term" value="P:L-valine catabolic process"/>
    <property type="evidence" value="ECO:0007669"/>
    <property type="project" value="TreeGrafter"/>
</dbReference>
<sequence>MSKNELSWTPAPGHGEEVLYAVDGPLGRVRLNRPRAINALDRASVDSLHQQLHAWAEDDTVAAVVLDGAGERGLCAGGDVHALRQAVLDGRPGEAEDFWAAEYAVNALIAAYPKPYVAWMDGIVMGGGVGVSAHGSVRLVTERTRLAMPETIIGFFPDVGGLWLLSRAPGELGTHVALTGATVGGADARVLGLADALVPSGAEGRLLAALREDPTADARALAAPVPVTDVATDPSPEPWLQTNRDWIDECYAGADATVVLERLLGHASPEARAAGETLATRSPHSVAVTLEGLRRAASMDVEQVLAQDLVLGRTFAAHPDFVEGVRAQVVDKDRSPRWAHASVADVPRSEVLAAFGEA</sequence>
<dbReference type="GO" id="GO:0005829">
    <property type="term" value="C:cytosol"/>
    <property type="evidence" value="ECO:0007669"/>
    <property type="project" value="TreeGrafter"/>
</dbReference>
<evidence type="ECO:0000259" key="4">
    <source>
        <dbReference type="Pfam" id="PF16113"/>
    </source>
</evidence>
<keyword evidence="3" id="KW-0378">Hydrolase</keyword>
<reference evidence="5 6" key="1">
    <citation type="submission" date="2018-07" db="EMBL/GenBank/DDBJ databases">
        <title>Complete genome sequencing of Ornithinimicrobium sp. AMA3305.</title>
        <authorList>
            <person name="Bae J.-W."/>
        </authorList>
    </citation>
    <scope>NUCLEOTIDE SEQUENCE [LARGE SCALE GENOMIC DNA]</scope>
    <source>
        <strain evidence="5 6">AMA3305</strain>
    </source>
</reference>
<dbReference type="InterPro" id="IPR029045">
    <property type="entry name" value="ClpP/crotonase-like_dom_sf"/>
</dbReference>
<dbReference type="EMBL" id="CP031229">
    <property type="protein sequence ID" value="AXH96988.1"/>
    <property type="molecule type" value="Genomic_DNA"/>
</dbReference>
<comment type="catalytic activity">
    <reaction evidence="1">
        <text>3-hydroxy-2-methylpropanoyl-CoA + H2O = 3-hydroxy-2-methylpropanoate + CoA + H(+)</text>
        <dbReference type="Rhea" id="RHEA:20888"/>
        <dbReference type="ChEBI" id="CHEBI:11805"/>
        <dbReference type="ChEBI" id="CHEBI:15377"/>
        <dbReference type="ChEBI" id="CHEBI:15378"/>
        <dbReference type="ChEBI" id="CHEBI:57287"/>
        <dbReference type="ChEBI" id="CHEBI:57340"/>
        <dbReference type="EC" id="3.1.2.4"/>
    </reaction>
</comment>
<dbReference type="InterPro" id="IPR032259">
    <property type="entry name" value="HIBYL-CoA-H"/>
</dbReference>
<evidence type="ECO:0000256" key="3">
    <source>
        <dbReference type="ARBA" id="ARBA00022801"/>
    </source>
</evidence>
<keyword evidence="6" id="KW-1185">Reference proteome</keyword>
<dbReference type="EC" id="3.1.2.4" evidence="2"/>
<protein>
    <recommendedName>
        <fullName evidence="2">3-hydroxyisobutyryl-CoA hydrolase</fullName>
        <ecNumber evidence="2">3.1.2.4</ecNumber>
    </recommendedName>
</protein>
<dbReference type="RefSeq" id="WP_114928964.1">
    <property type="nucleotide sequence ID" value="NZ_CP031229.1"/>
</dbReference>